<comment type="caution">
    <text evidence="1">The sequence shown here is derived from an EMBL/GenBank/DDBJ whole genome shotgun (WGS) entry which is preliminary data.</text>
</comment>
<sequence>ARKEEWRAKQREQRNIRTKAKKAALLAKREAQGLKAGDPQVEDTACVKAFMEQLVPLKAYKLRKKLRVLRCEVKTKVKKATGFEVQRITRKLKRIRTGKPKAGEHESDVPELEARLAQVKAIKQDALVECVVYRIKKQSVVIRGMLNGVVEPSEDVQRHLDDKLARHIINHLSIVNTVKKHVLDLEGVITEKNKKAYKLQKKEERKQALKDRSKHRKSAGPKDEAESGDDAGTADDQSDSDSLSSSDSGSNSDVDVDVNSDVGDDSEAESDDASCGYESTSDLDVDISDKKEERKSKKAASKSKSEIKASTFVGKLGDFVSDDALSASGSDDASSDEASSDDGDTKRKHKDSSHKSEKSKKRKGGDDFEYDEKDDADFKRLYEGVERKNRPGQRARRQKLEQIYGKEANHIKLLTKDKKLRDKPSGRHSTSNSAAPKPTAATAAAGANEQMHPSWEAKRRQKEILAQAKQVKVVDIRYLLDYARQLTPIRHLGGVTLKSPLMDCLRLVLGDLLTDNHTYYGLVLGCISQLVPLVFRDRNLIVPLTNLARPETLIESSSRMHEKILSLKLTREQLNMLTVQSPGDNVATLGIFLFMCSYSDACSAILQSPKLSIEFSSPPSVAVSANHTTAWPPAIKGHSHNYERASGPIDLTSSVILSTECNNVIRINYSTPVRWVAALVLSKRHTVKTITSEIRTNSYLTADKVRQTFFTHTGADEDDDLVSTGALVSLKCPLGLSRIATPVRSMYCQHSQCFDCEIFMQLTTKLAVWKCPVCSIVIKSWRELVVDGYFEAILQGTSATDDRVYIEPNGEWKSKKDAPTPRKDPKSGSDRPLDIDDADTIDLSDSSAVGYQSVGRNKRKRTEVVDLTLDSDDEDIDANLLIEALTPLTQEELELISSVEEAPVAIGRVNTASSDASSTLNYPTPPDSGQRLGQTATAEAAAVELRQPIQGILLEV</sequence>
<gene>
    <name evidence="1" type="primary">pli1</name>
    <name evidence="1" type="ORF">IWW38_001664</name>
</gene>
<dbReference type="Proteomes" id="UP001139981">
    <property type="component" value="Unassembled WGS sequence"/>
</dbReference>
<reference evidence="1" key="1">
    <citation type="submission" date="2022-07" db="EMBL/GenBank/DDBJ databases">
        <title>Phylogenomic reconstructions and comparative analyses of Kickxellomycotina fungi.</title>
        <authorList>
            <person name="Reynolds N.K."/>
            <person name="Stajich J.E."/>
            <person name="Barry K."/>
            <person name="Grigoriev I.V."/>
            <person name="Crous P."/>
            <person name="Smith M.E."/>
        </authorList>
    </citation>
    <scope>NUCLEOTIDE SEQUENCE</scope>
    <source>
        <strain evidence="1">CBS 190363</strain>
    </source>
</reference>
<feature type="non-terminal residue" evidence="1">
    <location>
        <position position="1"/>
    </location>
</feature>
<protein>
    <submittedName>
        <fullName evidence="1">E3 SUMO-protein ligase pli1</fullName>
    </submittedName>
</protein>
<proteinExistence type="predicted"/>
<evidence type="ECO:0000313" key="1">
    <source>
        <dbReference type="EMBL" id="KAJ2897610.1"/>
    </source>
</evidence>
<name>A0ACC1M6H1_9FUNG</name>
<evidence type="ECO:0000313" key="2">
    <source>
        <dbReference type="Proteomes" id="UP001139981"/>
    </source>
</evidence>
<accession>A0ACC1M6H1</accession>
<organism evidence="1 2">
    <name type="scientific">Coemansia aciculifera</name>
    <dbReference type="NCBI Taxonomy" id="417176"/>
    <lineage>
        <taxon>Eukaryota</taxon>
        <taxon>Fungi</taxon>
        <taxon>Fungi incertae sedis</taxon>
        <taxon>Zoopagomycota</taxon>
        <taxon>Kickxellomycotina</taxon>
        <taxon>Kickxellomycetes</taxon>
        <taxon>Kickxellales</taxon>
        <taxon>Kickxellaceae</taxon>
        <taxon>Coemansia</taxon>
    </lineage>
</organism>
<keyword evidence="1" id="KW-0436">Ligase</keyword>
<dbReference type="EMBL" id="JANBVB010000106">
    <property type="protein sequence ID" value="KAJ2897610.1"/>
    <property type="molecule type" value="Genomic_DNA"/>
</dbReference>
<keyword evidence="2" id="KW-1185">Reference proteome</keyword>